<dbReference type="OrthoDB" id="407609at2759"/>
<organism evidence="6 7">
    <name type="scientific">Kipferlia bialata</name>
    <dbReference type="NCBI Taxonomy" id="797122"/>
    <lineage>
        <taxon>Eukaryota</taxon>
        <taxon>Metamonada</taxon>
        <taxon>Carpediemonas-like organisms</taxon>
        <taxon>Kipferlia</taxon>
    </lineage>
</organism>
<dbReference type="GO" id="GO:0005634">
    <property type="term" value="C:nucleus"/>
    <property type="evidence" value="ECO:0007669"/>
    <property type="project" value="UniProtKB-SubCell"/>
</dbReference>
<dbReference type="PANTHER" id="PTHR12849:SF0">
    <property type="entry name" value="LARIAT DEBRANCHING ENZYME"/>
    <property type="match status" value="1"/>
</dbReference>
<accession>A0A9K3GJC2</accession>
<dbReference type="InterPro" id="IPR011990">
    <property type="entry name" value="TPR-like_helical_dom_sf"/>
</dbReference>
<sequence>MIQYHSLLSLERVEETDEGTFDIPSARDVLRCTFDIPSARDVLRCCMPKLLSLDISKEYIRFILITNGVPGKPGSDECRAFFRLPGKALLLNSVIDAYEFVLARVGYSLYSGPLWTEYVTLVRSILNLKEEEGEPSLDVQKGALRVRNAYVSALQYPHLALDDIWGLYKEFEVWATGGVSDHQNKRVYKIMLDSKKTCAKRVQRWALIDESVIPTPIPTAYNDTRPVPPEQMFGIQFGRMPPRFSDELRKNMNSFQGLLNGTLVMPVPVIYVGGNHEASLYLEELPYGGYIAHNVYYMGRVGAVDFVLGDRHLRVAGISGIYDASSAKEERDYNPTQFDQGSIESCFHHRRAEVDPLRHTLSRQPQLKTTVLTHDWPTIVTTPNEHFVYIPKHEKCAGEQGSPLSTGLLTDITSGAIPVIGEAHWWAAHMHYFAEATVPAGVCVSEGQVELDSDRGKGREFGATSESLGSPVVFTGLAMDVVLEPAPQPGNEAGDMTCGGDESETEGVNRDQGYTFLTLDDTELRESFARLTEQGHSDIDNQGTADTGRLYFVPCSNDSAENQAPLAYPVPDYRVDPDRDPCVFRPNPQTLELCDLTGLPNPYTYLVDGPPTTVQDIPKTSLVFSRDISNAKDMREDLIRMGYRVRYVGYPRPSVERRSGMGLTEEAIRKKMGNVCGVKPKSVYFSYKDSKVIVNLKSEADKTKILDEPFFIRQGYRRGQYSFGVLFENEEEKMRYYQDQKRRKEQKWHRAGPKPASQPDICRRGRRNGRRRN</sequence>
<evidence type="ECO:0000256" key="4">
    <source>
        <dbReference type="SAM" id="MobiDB-lite"/>
    </source>
</evidence>
<dbReference type="GO" id="GO:0000398">
    <property type="term" value="P:mRNA splicing, via spliceosome"/>
    <property type="evidence" value="ECO:0007669"/>
    <property type="project" value="TreeGrafter"/>
</dbReference>
<feature type="compositionally biased region" description="Basic residues" evidence="4">
    <location>
        <begin position="764"/>
        <end position="773"/>
    </location>
</feature>
<keyword evidence="2" id="KW-0677">Repeat</keyword>
<comment type="caution">
    <text evidence="6">The sequence shown here is derived from an EMBL/GenBank/DDBJ whole genome shotgun (WGS) entry which is preliminary data.</text>
</comment>
<protein>
    <recommendedName>
        <fullName evidence="5">Suppressor of forked domain-containing protein</fullName>
    </recommendedName>
</protein>
<dbReference type="Gene3D" id="1.25.40.10">
    <property type="entry name" value="Tetratricopeptide repeat domain"/>
    <property type="match status" value="1"/>
</dbReference>
<reference evidence="6 7" key="1">
    <citation type="journal article" date="2018" name="PLoS ONE">
        <title>The draft genome of Kipferlia bialata reveals reductive genome evolution in fornicate parasites.</title>
        <authorList>
            <person name="Tanifuji G."/>
            <person name="Takabayashi S."/>
            <person name="Kume K."/>
            <person name="Takagi M."/>
            <person name="Nakayama T."/>
            <person name="Kamikawa R."/>
            <person name="Inagaki Y."/>
            <person name="Hashimoto T."/>
        </authorList>
    </citation>
    <scope>NUCLEOTIDE SEQUENCE [LARGE SCALE GENOMIC DNA]</scope>
    <source>
        <strain evidence="6">NY0173</strain>
    </source>
</reference>
<feature type="compositionally biased region" description="Basic residues" evidence="4">
    <location>
        <begin position="743"/>
        <end position="752"/>
    </location>
</feature>
<evidence type="ECO:0000256" key="3">
    <source>
        <dbReference type="ARBA" id="ARBA00023242"/>
    </source>
</evidence>
<feature type="domain" description="Suppressor of forked" evidence="5">
    <location>
        <begin position="40"/>
        <end position="172"/>
    </location>
</feature>
<dbReference type="EMBL" id="BDIP01001408">
    <property type="protein sequence ID" value="GIQ84341.1"/>
    <property type="molecule type" value="Genomic_DNA"/>
</dbReference>
<dbReference type="SUPFAM" id="SSF48452">
    <property type="entry name" value="TPR-like"/>
    <property type="match status" value="1"/>
</dbReference>
<dbReference type="InterPro" id="IPR008847">
    <property type="entry name" value="Suf"/>
</dbReference>
<proteinExistence type="predicted"/>
<feature type="region of interest" description="Disordered" evidence="4">
    <location>
        <begin position="738"/>
        <end position="773"/>
    </location>
</feature>
<keyword evidence="3" id="KW-0539">Nucleus</keyword>
<dbReference type="GO" id="GO:0008419">
    <property type="term" value="F:RNA lariat debranching enzyme activity"/>
    <property type="evidence" value="ECO:0007669"/>
    <property type="project" value="TreeGrafter"/>
</dbReference>
<evidence type="ECO:0000313" key="6">
    <source>
        <dbReference type="EMBL" id="GIQ84341.1"/>
    </source>
</evidence>
<dbReference type="InterPro" id="IPR029052">
    <property type="entry name" value="Metallo-depent_PP-like"/>
</dbReference>
<gene>
    <name evidence="6" type="ORF">KIPB_005815</name>
</gene>
<name>A0A9K3GJC2_9EUKA</name>
<evidence type="ECO:0000313" key="7">
    <source>
        <dbReference type="Proteomes" id="UP000265618"/>
    </source>
</evidence>
<evidence type="ECO:0000256" key="1">
    <source>
        <dbReference type="ARBA" id="ARBA00004123"/>
    </source>
</evidence>
<evidence type="ECO:0000256" key="2">
    <source>
        <dbReference type="ARBA" id="ARBA00022737"/>
    </source>
</evidence>
<dbReference type="Pfam" id="PF05843">
    <property type="entry name" value="Suf"/>
    <property type="match status" value="1"/>
</dbReference>
<dbReference type="SUPFAM" id="SSF56300">
    <property type="entry name" value="Metallo-dependent phosphatases"/>
    <property type="match status" value="1"/>
</dbReference>
<dbReference type="Proteomes" id="UP000265618">
    <property type="component" value="Unassembled WGS sequence"/>
</dbReference>
<dbReference type="PANTHER" id="PTHR12849">
    <property type="entry name" value="RNA LARIAT DEBRANCHING ENZYME"/>
    <property type="match status" value="1"/>
</dbReference>
<evidence type="ECO:0000259" key="5">
    <source>
        <dbReference type="Pfam" id="PF05843"/>
    </source>
</evidence>
<dbReference type="AlphaFoldDB" id="A0A9K3GJC2"/>
<keyword evidence="7" id="KW-1185">Reference proteome</keyword>
<comment type="subcellular location">
    <subcellularLocation>
        <location evidence="1">Nucleus</location>
    </subcellularLocation>
</comment>